<dbReference type="Proteomes" id="UP000011682">
    <property type="component" value="Unassembled WGS sequence"/>
</dbReference>
<reference evidence="5" key="1">
    <citation type="submission" date="2013-05" db="EMBL/GenBank/DDBJ databases">
        <title>Genome assembly of Cystobacter fuscus DSM 2262.</title>
        <authorList>
            <person name="Sharma G."/>
            <person name="Khatri I."/>
            <person name="Kaur C."/>
            <person name="Mayilraj S."/>
            <person name="Subramanian S."/>
        </authorList>
    </citation>
    <scope>NUCLEOTIDE SEQUENCE [LARGE SCALE GENOMIC DNA]</scope>
    <source>
        <strain evidence="5">DSM 2262</strain>
    </source>
</reference>
<dbReference type="InterPro" id="IPR024072">
    <property type="entry name" value="DHFR-like_dom_sf"/>
</dbReference>
<keyword evidence="6" id="KW-1185">Reference proteome</keyword>
<dbReference type="eggNOG" id="COG1985">
    <property type="taxonomic scope" value="Bacteria"/>
</dbReference>
<keyword evidence="3" id="KW-0560">Oxidoreductase</keyword>
<organism evidence="5 6">
    <name type="scientific">Cystobacter fuscus (strain ATCC 25194 / DSM 2262 / NBRC 100088 / M29)</name>
    <dbReference type="NCBI Taxonomy" id="1242864"/>
    <lineage>
        <taxon>Bacteria</taxon>
        <taxon>Pseudomonadati</taxon>
        <taxon>Myxococcota</taxon>
        <taxon>Myxococcia</taxon>
        <taxon>Myxococcales</taxon>
        <taxon>Cystobacterineae</taxon>
        <taxon>Archangiaceae</taxon>
        <taxon>Cystobacter</taxon>
    </lineage>
</organism>
<evidence type="ECO:0000256" key="3">
    <source>
        <dbReference type="ARBA" id="ARBA00023002"/>
    </source>
</evidence>
<comment type="caution">
    <text evidence="5">The sequence shown here is derived from an EMBL/GenBank/DDBJ whole genome shotgun (WGS) entry which is preliminary data.</text>
</comment>
<feature type="domain" description="Bacterial bifunctional deaminase-reductase C-terminal" evidence="4">
    <location>
        <begin position="7"/>
        <end position="223"/>
    </location>
</feature>
<dbReference type="Pfam" id="PF01872">
    <property type="entry name" value="RibD_C"/>
    <property type="match status" value="1"/>
</dbReference>
<dbReference type="EMBL" id="ANAH02000010">
    <property type="protein sequence ID" value="EPX61072.1"/>
    <property type="molecule type" value="Genomic_DNA"/>
</dbReference>
<dbReference type="SUPFAM" id="SSF53597">
    <property type="entry name" value="Dihydrofolate reductase-like"/>
    <property type="match status" value="1"/>
</dbReference>
<dbReference type="OrthoDB" id="9800865at2"/>
<dbReference type="InterPro" id="IPR002734">
    <property type="entry name" value="RibDG_C"/>
</dbReference>
<dbReference type="Gene3D" id="3.40.430.10">
    <property type="entry name" value="Dihydrofolate Reductase, subunit A"/>
    <property type="match status" value="1"/>
</dbReference>
<protein>
    <submittedName>
        <fullName evidence="5">Bifunctional deaminase-reductase domain protein</fullName>
    </submittedName>
</protein>
<keyword evidence="2" id="KW-0521">NADP</keyword>
<comment type="pathway">
    <text evidence="1">Cofactor biosynthesis; riboflavin biosynthesis.</text>
</comment>
<evidence type="ECO:0000313" key="6">
    <source>
        <dbReference type="Proteomes" id="UP000011682"/>
    </source>
</evidence>
<gene>
    <name evidence="5" type="ORF">D187_000855</name>
</gene>
<dbReference type="PANTHER" id="PTHR38011:SF7">
    <property type="entry name" value="2,5-DIAMINO-6-RIBOSYLAMINO-4(3H)-PYRIMIDINONE 5'-PHOSPHATE REDUCTASE"/>
    <property type="match status" value="1"/>
</dbReference>
<evidence type="ECO:0000259" key="4">
    <source>
        <dbReference type="Pfam" id="PF01872"/>
    </source>
</evidence>
<dbReference type="InterPro" id="IPR050765">
    <property type="entry name" value="Riboflavin_Biosynth_HTPR"/>
</dbReference>
<evidence type="ECO:0000256" key="1">
    <source>
        <dbReference type="ARBA" id="ARBA00005104"/>
    </source>
</evidence>
<dbReference type="PANTHER" id="PTHR38011">
    <property type="entry name" value="DIHYDROFOLATE REDUCTASE FAMILY PROTEIN (AFU_ORTHOLOGUE AFUA_8G06820)"/>
    <property type="match status" value="1"/>
</dbReference>
<dbReference type="GO" id="GO:0009231">
    <property type="term" value="P:riboflavin biosynthetic process"/>
    <property type="evidence" value="ECO:0007669"/>
    <property type="project" value="InterPro"/>
</dbReference>
<evidence type="ECO:0000313" key="5">
    <source>
        <dbReference type="EMBL" id="EPX61072.1"/>
    </source>
</evidence>
<proteinExistence type="predicted"/>
<accession>S9PFC8</accession>
<sequence>MTGAKRPYVICHMVPSIDGRIVLESWKTPPSTLAEYERLALTFGADAWIVGRISMEPYAGKSKVPARKTPQPIPRTDFIARREAKSYAIALDPSGKLTWKSNVLSTGEQAVTILSEAVSDDYLAFLRARGVSYLFGGKTELNLKKVLEKLRKELGIKKLLLEGGGKINGSFLAEDLIDELSVLLVPVADGAIGTPSLFDVREGKGPARHLKLVSIEKRKGDLVWLRYKLKR</sequence>
<dbReference type="GO" id="GO:0008703">
    <property type="term" value="F:5-amino-6-(5-phosphoribosylamino)uracil reductase activity"/>
    <property type="evidence" value="ECO:0007669"/>
    <property type="project" value="InterPro"/>
</dbReference>
<dbReference type="AlphaFoldDB" id="S9PFC8"/>
<dbReference type="RefSeq" id="WP_020918118.1">
    <property type="nucleotide sequence ID" value="NZ_ANAH02000010.1"/>
</dbReference>
<evidence type="ECO:0000256" key="2">
    <source>
        <dbReference type="ARBA" id="ARBA00022857"/>
    </source>
</evidence>
<name>S9PFC8_CYSF2</name>